<name>A0ABN8ZSW3_RANTA</name>
<dbReference type="Proteomes" id="UP001176941">
    <property type="component" value="Chromosome 4"/>
</dbReference>
<evidence type="ECO:0008006" key="4">
    <source>
        <dbReference type="Google" id="ProtNLM"/>
    </source>
</evidence>
<reference evidence="2" key="1">
    <citation type="submission" date="2023-04" db="EMBL/GenBank/DDBJ databases">
        <authorList>
            <consortium name="ELIXIR-Norway"/>
        </authorList>
    </citation>
    <scope>NUCLEOTIDE SEQUENCE [LARGE SCALE GENOMIC DNA]</scope>
</reference>
<keyword evidence="3" id="KW-1185">Reference proteome</keyword>
<accession>A0ABN8ZSW3</accession>
<dbReference type="EMBL" id="OX459940">
    <property type="protein sequence ID" value="CAI9174824.1"/>
    <property type="molecule type" value="Genomic_DNA"/>
</dbReference>
<sequence length="260" mass="26685">MPQSQGPGQVSPRPGCAPRLSLLLCQTRKQSPRVAGLGREQGGPGRRRPRGSGPAPGPRRGGSSRPFHAAAPGECLRPQWTRGEEEPPPTSAPGGSGLEPAQCRPQGAPRGRGWASLAAAATRQRGAARGRGGSLGRSRARASRPAAVGQPGPSRVFGALGVAPPPNEAQAQTDARASDRRPSRCTVAPARPSRRGPFSGPHGCAILAVGEAQTLLTPGPVVKPQRLLLGTLGSGGFLLPWELQRLKKPTLSHSAGLPGA</sequence>
<evidence type="ECO:0000313" key="3">
    <source>
        <dbReference type="Proteomes" id="UP001176941"/>
    </source>
</evidence>
<proteinExistence type="predicted"/>
<feature type="compositionally biased region" description="Low complexity" evidence="1">
    <location>
        <begin position="115"/>
        <end position="127"/>
    </location>
</feature>
<evidence type="ECO:0000313" key="2">
    <source>
        <dbReference type="EMBL" id="CAI9174824.1"/>
    </source>
</evidence>
<feature type="region of interest" description="Disordered" evidence="1">
    <location>
        <begin position="1"/>
        <end position="199"/>
    </location>
</feature>
<protein>
    <recommendedName>
        <fullName evidence="4">Collagen alpha-1(I) chain-like</fullName>
    </recommendedName>
</protein>
<organism evidence="2 3">
    <name type="scientific">Rangifer tarandus platyrhynchus</name>
    <name type="common">Svalbard reindeer</name>
    <dbReference type="NCBI Taxonomy" id="3082113"/>
    <lineage>
        <taxon>Eukaryota</taxon>
        <taxon>Metazoa</taxon>
        <taxon>Chordata</taxon>
        <taxon>Craniata</taxon>
        <taxon>Vertebrata</taxon>
        <taxon>Euteleostomi</taxon>
        <taxon>Mammalia</taxon>
        <taxon>Eutheria</taxon>
        <taxon>Laurasiatheria</taxon>
        <taxon>Artiodactyla</taxon>
        <taxon>Ruminantia</taxon>
        <taxon>Pecora</taxon>
        <taxon>Cervidae</taxon>
        <taxon>Odocoileinae</taxon>
        <taxon>Rangifer</taxon>
    </lineage>
</organism>
<gene>
    <name evidence="2" type="ORF">MRATA1EN1_LOCUS23786</name>
</gene>
<evidence type="ECO:0000256" key="1">
    <source>
        <dbReference type="SAM" id="MobiDB-lite"/>
    </source>
</evidence>